<organism evidence="6 7">
    <name type="scientific">Kribbella turkmenica</name>
    <dbReference type="NCBI Taxonomy" id="2530375"/>
    <lineage>
        <taxon>Bacteria</taxon>
        <taxon>Bacillati</taxon>
        <taxon>Actinomycetota</taxon>
        <taxon>Actinomycetes</taxon>
        <taxon>Propionibacteriales</taxon>
        <taxon>Kribbellaceae</taxon>
        <taxon>Kribbella</taxon>
    </lineage>
</organism>
<evidence type="ECO:0000313" key="7">
    <source>
        <dbReference type="Proteomes" id="UP000295172"/>
    </source>
</evidence>
<gene>
    <name evidence="6" type="ORF">E1218_19545</name>
</gene>
<evidence type="ECO:0000313" key="6">
    <source>
        <dbReference type="EMBL" id="TDD22297.1"/>
    </source>
</evidence>
<keyword evidence="7" id="KW-1185">Reference proteome</keyword>
<dbReference type="Pfam" id="PF13185">
    <property type="entry name" value="GAF_2"/>
    <property type="match status" value="1"/>
</dbReference>
<dbReference type="AlphaFoldDB" id="A0A4V2YFA2"/>
<name>A0A4V2YFA2_9ACTN</name>
<reference evidence="6 7" key="1">
    <citation type="submission" date="2019-02" db="EMBL/GenBank/DDBJ databases">
        <title>Draft genome sequences of novel Actinobacteria.</title>
        <authorList>
            <person name="Sahin N."/>
            <person name="Ay H."/>
            <person name="Saygin H."/>
        </authorList>
    </citation>
    <scope>NUCLEOTIDE SEQUENCE [LARGE SCALE GENOMIC DNA]</scope>
    <source>
        <strain evidence="6 7">16K104</strain>
    </source>
</reference>
<dbReference type="PIRSF" id="PIRSF036625">
    <property type="entry name" value="GAF_ANTAR"/>
    <property type="match status" value="1"/>
</dbReference>
<dbReference type="SUPFAM" id="SSF55781">
    <property type="entry name" value="GAF domain-like"/>
    <property type="match status" value="1"/>
</dbReference>
<dbReference type="PROSITE" id="PS50921">
    <property type="entry name" value="ANTAR"/>
    <property type="match status" value="1"/>
</dbReference>
<feature type="domain" description="ANTAR" evidence="5">
    <location>
        <begin position="165"/>
        <end position="226"/>
    </location>
</feature>
<dbReference type="EMBL" id="SMKR01000083">
    <property type="protein sequence ID" value="TDD22297.1"/>
    <property type="molecule type" value="Genomic_DNA"/>
</dbReference>
<accession>A0A4V2YFA2</accession>
<evidence type="ECO:0000256" key="2">
    <source>
        <dbReference type="ARBA" id="ARBA00022777"/>
    </source>
</evidence>
<sequence length="238" mass="25489">MTQSIVRQRADSRAHAFADFAVRLHDSSTAAETAEAVVSYAIPAIDCAHAGIALHDSDGRITIGTVSSAVPHALYGAQLEHGDGPVIAAIQQNVVLYIPSAAAETHWPAWSRRAVALGLGSVVHLPLRAGHATLGALSLYKNSCDAFSADDLAIAHVLARHAAVAVASAQRREHMSNRVDARKLVGQAMGILMERHDLDSDQAFAVLRRYAEEHGLKLQHAAEQLIATRRPKHHRPAS</sequence>
<dbReference type="InterPro" id="IPR005561">
    <property type="entry name" value="ANTAR"/>
</dbReference>
<dbReference type="RefSeq" id="WP_132322169.1">
    <property type="nucleotide sequence ID" value="NZ_SMKR01000083.1"/>
</dbReference>
<dbReference type="InterPro" id="IPR003018">
    <property type="entry name" value="GAF"/>
</dbReference>
<evidence type="ECO:0000256" key="3">
    <source>
        <dbReference type="ARBA" id="ARBA00023015"/>
    </source>
</evidence>
<keyword evidence="4" id="KW-0804">Transcription</keyword>
<proteinExistence type="predicted"/>
<dbReference type="Pfam" id="PF03861">
    <property type="entry name" value="ANTAR"/>
    <property type="match status" value="1"/>
</dbReference>
<dbReference type="GO" id="GO:0003723">
    <property type="term" value="F:RNA binding"/>
    <property type="evidence" value="ECO:0007669"/>
    <property type="project" value="InterPro"/>
</dbReference>
<dbReference type="Gene3D" id="1.10.10.10">
    <property type="entry name" value="Winged helix-like DNA-binding domain superfamily/Winged helix DNA-binding domain"/>
    <property type="match status" value="1"/>
</dbReference>
<keyword evidence="1" id="KW-0808">Transferase</keyword>
<keyword evidence="2" id="KW-0418">Kinase</keyword>
<dbReference type="InterPro" id="IPR036388">
    <property type="entry name" value="WH-like_DNA-bd_sf"/>
</dbReference>
<comment type="caution">
    <text evidence="6">The sequence shown here is derived from an EMBL/GenBank/DDBJ whole genome shotgun (WGS) entry which is preliminary data.</text>
</comment>
<dbReference type="InterPro" id="IPR012074">
    <property type="entry name" value="GAF_ANTAR"/>
</dbReference>
<dbReference type="SMART" id="SM01012">
    <property type="entry name" value="ANTAR"/>
    <property type="match status" value="1"/>
</dbReference>
<evidence type="ECO:0000256" key="1">
    <source>
        <dbReference type="ARBA" id="ARBA00022679"/>
    </source>
</evidence>
<dbReference type="InterPro" id="IPR029016">
    <property type="entry name" value="GAF-like_dom_sf"/>
</dbReference>
<protein>
    <submittedName>
        <fullName evidence="6">ANTAR domain-containing protein</fullName>
    </submittedName>
</protein>
<dbReference type="OrthoDB" id="3820533at2"/>
<dbReference type="SMART" id="SM00065">
    <property type="entry name" value="GAF"/>
    <property type="match status" value="1"/>
</dbReference>
<keyword evidence="3" id="KW-0805">Transcription regulation</keyword>
<dbReference type="Proteomes" id="UP000295172">
    <property type="component" value="Unassembled WGS sequence"/>
</dbReference>
<dbReference type="InterPro" id="IPR011006">
    <property type="entry name" value="CheY-like_superfamily"/>
</dbReference>
<dbReference type="GO" id="GO:0016301">
    <property type="term" value="F:kinase activity"/>
    <property type="evidence" value="ECO:0007669"/>
    <property type="project" value="UniProtKB-KW"/>
</dbReference>
<dbReference type="SUPFAM" id="SSF52172">
    <property type="entry name" value="CheY-like"/>
    <property type="match status" value="1"/>
</dbReference>
<dbReference type="Gene3D" id="3.30.450.40">
    <property type="match status" value="1"/>
</dbReference>
<evidence type="ECO:0000256" key="4">
    <source>
        <dbReference type="ARBA" id="ARBA00023163"/>
    </source>
</evidence>
<evidence type="ECO:0000259" key="5">
    <source>
        <dbReference type="PROSITE" id="PS50921"/>
    </source>
</evidence>